<evidence type="ECO:0000313" key="6">
    <source>
        <dbReference type="Proteomes" id="UP000250928"/>
    </source>
</evidence>
<reference evidence="5 6" key="1">
    <citation type="submission" date="2018-01" db="EMBL/GenBank/DDBJ databases">
        <title>Novel co-symbiosis in the lucinid bivalve Phacoides pectinatus.</title>
        <authorList>
            <person name="Lim S.J."/>
            <person name="Davis B.G."/>
            <person name="Gill D.E."/>
            <person name="Engel A.S."/>
            <person name="Anderson L.C."/>
            <person name="Campbell B.J."/>
        </authorList>
    </citation>
    <scope>NUCLEOTIDE SEQUENCE [LARGE SCALE GENOMIC DNA]</scope>
    <source>
        <strain evidence="5">N3_P5</strain>
    </source>
</reference>
<organism evidence="5 6">
    <name type="scientific">Candidatus Sedimenticola endophacoides</name>
    <dbReference type="NCBI Taxonomy" id="2548426"/>
    <lineage>
        <taxon>Bacteria</taxon>
        <taxon>Pseudomonadati</taxon>
        <taxon>Pseudomonadota</taxon>
        <taxon>Gammaproteobacteria</taxon>
        <taxon>Chromatiales</taxon>
        <taxon>Sedimenticolaceae</taxon>
        <taxon>Sedimenticola</taxon>
    </lineage>
</organism>
<evidence type="ECO:0000256" key="2">
    <source>
        <dbReference type="ARBA" id="ARBA00022688"/>
    </source>
</evidence>
<keyword evidence="2 4" id="KW-0831">Ubiquinone biosynthesis</keyword>
<comment type="similarity">
    <text evidence="4">Belongs to the UbiC family.</text>
</comment>
<sequence>MHATLEPAWADWRRLRHAQVPAPVYHWLRDTGSLTARIKGCCDGPFRVRVISQGWGRALNSENELLRMRRGEWAIVREVQLLCAATPWVFARTLIPASSLKGAARRLTLLGDRPLGQVLFSDSQVRRGRTEVARLLPRHPLFAAATSGLEPGASEIWGRRTLFHLTGHPLLVNEIFLPEAIGRYR</sequence>
<dbReference type="GO" id="GO:0006744">
    <property type="term" value="P:ubiquinone biosynthetic process"/>
    <property type="evidence" value="ECO:0007669"/>
    <property type="project" value="UniProtKB-UniRule"/>
</dbReference>
<proteinExistence type="inferred from homology"/>
<evidence type="ECO:0000256" key="3">
    <source>
        <dbReference type="ARBA" id="ARBA00023239"/>
    </source>
</evidence>
<dbReference type="Pfam" id="PF04345">
    <property type="entry name" value="Chor_lyase"/>
    <property type="match status" value="1"/>
</dbReference>
<evidence type="ECO:0000256" key="1">
    <source>
        <dbReference type="ARBA" id="ARBA00022490"/>
    </source>
</evidence>
<gene>
    <name evidence="4" type="primary">ubiC</name>
    <name evidence="5" type="ORF">C3L24_06085</name>
</gene>
<comment type="pathway">
    <text evidence="4">Cofactor biosynthesis; ubiquinone biosynthesis.</text>
</comment>
<comment type="catalytic activity">
    <reaction evidence="4">
        <text>chorismate = 4-hydroxybenzoate + pyruvate</text>
        <dbReference type="Rhea" id="RHEA:16505"/>
        <dbReference type="ChEBI" id="CHEBI:15361"/>
        <dbReference type="ChEBI" id="CHEBI:17879"/>
        <dbReference type="ChEBI" id="CHEBI:29748"/>
        <dbReference type="EC" id="4.1.3.40"/>
    </reaction>
</comment>
<keyword evidence="4" id="KW-0670">Pyruvate</keyword>
<comment type="caution">
    <text evidence="5">The sequence shown here is derived from an EMBL/GenBank/DDBJ whole genome shotgun (WGS) entry which is preliminary data.</text>
</comment>
<keyword evidence="1 4" id="KW-0963">Cytoplasm</keyword>
<keyword evidence="3 4" id="KW-0456">Lyase</keyword>
<dbReference type="GO" id="GO:0005829">
    <property type="term" value="C:cytosol"/>
    <property type="evidence" value="ECO:0007669"/>
    <property type="project" value="TreeGrafter"/>
</dbReference>
<evidence type="ECO:0000256" key="4">
    <source>
        <dbReference type="HAMAP-Rule" id="MF_01632"/>
    </source>
</evidence>
<dbReference type="Gene3D" id="3.40.1410.10">
    <property type="entry name" value="Chorismate lyase-like"/>
    <property type="match status" value="1"/>
</dbReference>
<dbReference type="SUPFAM" id="SSF64288">
    <property type="entry name" value="Chorismate lyase-like"/>
    <property type="match status" value="1"/>
</dbReference>
<dbReference type="AlphaFoldDB" id="A0A6N4DZJ0"/>
<dbReference type="InterPro" id="IPR028978">
    <property type="entry name" value="Chorismate_lyase_/UTRA_dom_sf"/>
</dbReference>
<protein>
    <recommendedName>
        <fullName evidence="4">Probable chorismate pyruvate-lyase</fullName>
        <shortName evidence="4">CL</shortName>
        <shortName evidence="4">CPL</shortName>
        <ecNumber evidence="4">4.1.3.40</ecNumber>
    </recommendedName>
</protein>
<name>A0A6N4DZJ0_9GAMM</name>
<comment type="caution">
    <text evidence="4">Lacks conserved residue(s) required for the propagation of feature annotation.</text>
</comment>
<dbReference type="EMBL" id="PQCO01000179">
    <property type="protein sequence ID" value="PUE02485.1"/>
    <property type="molecule type" value="Genomic_DNA"/>
</dbReference>
<dbReference type="Proteomes" id="UP000250928">
    <property type="component" value="Unassembled WGS sequence"/>
</dbReference>
<dbReference type="PANTHER" id="PTHR38683:SF1">
    <property type="entry name" value="CHORISMATE PYRUVATE-LYASE"/>
    <property type="match status" value="1"/>
</dbReference>
<feature type="binding site" evidence="4">
    <location>
        <position position="77"/>
    </location>
    <ligand>
        <name>substrate</name>
    </ligand>
</feature>
<dbReference type="GO" id="GO:0042866">
    <property type="term" value="P:pyruvate biosynthetic process"/>
    <property type="evidence" value="ECO:0007669"/>
    <property type="project" value="UniProtKB-UniRule"/>
</dbReference>
<dbReference type="InterPro" id="IPR007440">
    <property type="entry name" value="Chorismate--pyruvate_lyase"/>
</dbReference>
<accession>A0A6N4DZJ0</accession>
<evidence type="ECO:0000313" key="5">
    <source>
        <dbReference type="EMBL" id="PUE02485.1"/>
    </source>
</evidence>
<comment type="subcellular location">
    <subcellularLocation>
        <location evidence="4">Cytoplasm</location>
    </subcellularLocation>
</comment>
<dbReference type="PANTHER" id="PTHR38683">
    <property type="entry name" value="CHORISMATE PYRUVATE-LYASE"/>
    <property type="match status" value="1"/>
</dbReference>
<dbReference type="GO" id="GO:0008813">
    <property type="term" value="F:chorismate lyase activity"/>
    <property type="evidence" value="ECO:0007669"/>
    <property type="project" value="UniProtKB-UniRule"/>
</dbReference>
<dbReference type="EC" id="4.1.3.40" evidence="4"/>
<feature type="binding site" evidence="4">
    <location>
        <position position="115"/>
    </location>
    <ligand>
        <name>substrate</name>
    </ligand>
</feature>
<comment type="function">
    <text evidence="4">Removes the pyruvyl group from chorismate, with concomitant aromatization of the ring, to provide 4-hydroxybenzoate (4HB) for the ubiquinone pathway.</text>
</comment>
<dbReference type="HAMAP" id="MF_01632">
    <property type="entry name" value="UbiC"/>
    <property type="match status" value="1"/>
</dbReference>
<dbReference type="UniPathway" id="UPA00232"/>
<feature type="binding site" evidence="4">
    <location>
        <position position="174"/>
    </location>
    <ligand>
        <name>substrate</name>
    </ligand>
</feature>